<organism evidence="15 16">
    <name type="scientific">Phakopsora pachyrhizi</name>
    <name type="common">Asian soybean rust disease fungus</name>
    <dbReference type="NCBI Taxonomy" id="170000"/>
    <lineage>
        <taxon>Eukaryota</taxon>
        <taxon>Fungi</taxon>
        <taxon>Dikarya</taxon>
        <taxon>Basidiomycota</taxon>
        <taxon>Pucciniomycotina</taxon>
        <taxon>Pucciniomycetes</taxon>
        <taxon>Pucciniales</taxon>
        <taxon>Phakopsoraceae</taxon>
        <taxon>Phakopsora</taxon>
    </lineage>
</organism>
<evidence type="ECO:0000256" key="1">
    <source>
        <dbReference type="ARBA" id="ARBA00004323"/>
    </source>
</evidence>
<dbReference type="AlphaFoldDB" id="A0AAV0ATB4"/>
<dbReference type="InterPro" id="IPR052105">
    <property type="entry name" value="MGAT5_Glycosyltransferase"/>
</dbReference>
<evidence type="ECO:0000256" key="11">
    <source>
        <dbReference type="ARBA" id="ARBA00023136"/>
    </source>
</evidence>
<protein>
    <recommendedName>
        <fullName evidence="4">alpha-1,6-mannosyl-glycoprotein 6-beta-N-acetylglucosaminyltransferase</fullName>
        <ecNumber evidence="4">2.4.1.155</ecNumber>
    </recommendedName>
</protein>
<evidence type="ECO:0000256" key="12">
    <source>
        <dbReference type="ARBA" id="ARBA00023180"/>
    </source>
</evidence>
<sequence>MVVGDYLSIPECLRSKQCLKTELYPTGIPDYKLFVFDGTDSSDVGHPLGRQWHLSFYPKENEGFSYLGLTIEHYCHNYSVVTSSKRYNKIYILGKKRSYLHPPAPQLYPPTMWKKLTNQTGIEFTIGTIEKSKNYLDPLKDSLFEGINDIGSQTRDEFIHQIQHHRAIIGLGWPPQPSTPLEALCVGTPFINPVWLGRRSQTDRSKWHCQHPYLAQYDPPYVYNVQDRHEDDVLEAIKMILKNPLEKPFIPEDMKTHNYLQRIENLIKRDWKSLAVKTRNKE</sequence>
<comment type="caution">
    <text evidence="15">The sequence shown here is derived from an EMBL/GenBank/DDBJ whole genome shotgun (WGS) entry which is preliminary data.</text>
</comment>
<dbReference type="EC" id="2.4.1.155" evidence="4"/>
<evidence type="ECO:0000313" key="16">
    <source>
        <dbReference type="Proteomes" id="UP001153365"/>
    </source>
</evidence>
<evidence type="ECO:0000256" key="9">
    <source>
        <dbReference type="ARBA" id="ARBA00022989"/>
    </source>
</evidence>
<evidence type="ECO:0000256" key="5">
    <source>
        <dbReference type="ARBA" id="ARBA00022676"/>
    </source>
</evidence>
<dbReference type="InterPro" id="IPR026116">
    <property type="entry name" value="GT18_cat"/>
</dbReference>
<comment type="similarity">
    <text evidence="3">Belongs to the glycosyltransferase 18 family.</text>
</comment>
<keyword evidence="9" id="KW-1133">Transmembrane helix</keyword>
<dbReference type="Pfam" id="PF15024">
    <property type="entry name" value="Glyco_transf_18"/>
    <property type="match status" value="1"/>
</dbReference>
<keyword evidence="6" id="KW-0808">Transferase</keyword>
<dbReference type="GO" id="GO:0000139">
    <property type="term" value="C:Golgi membrane"/>
    <property type="evidence" value="ECO:0007669"/>
    <property type="project" value="UniProtKB-SubCell"/>
</dbReference>
<evidence type="ECO:0000256" key="2">
    <source>
        <dbReference type="ARBA" id="ARBA00004922"/>
    </source>
</evidence>
<dbReference type="GO" id="GO:0006487">
    <property type="term" value="P:protein N-linked glycosylation"/>
    <property type="evidence" value="ECO:0007669"/>
    <property type="project" value="TreeGrafter"/>
</dbReference>
<keyword evidence="16" id="KW-1185">Reference proteome</keyword>
<reference evidence="15" key="1">
    <citation type="submission" date="2022-06" db="EMBL/GenBank/DDBJ databases">
        <authorList>
            <consortium name="SYNGENTA / RWTH Aachen University"/>
        </authorList>
    </citation>
    <scope>NUCLEOTIDE SEQUENCE</scope>
</reference>
<accession>A0AAV0ATB4</accession>
<evidence type="ECO:0000256" key="4">
    <source>
        <dbReference type="ARBA" id="ARBA00012671"/>
    </source>
</evidence>
<keyword evidence="8" id="KW-0735">Signal-anchor</keyword>
<comment type="subcellular location">
    <subcellularLocation>
        <location evidence="1">Golgi apparatus membrane</location>
        <topology evidence="1">Single-pass type II membrane protein</topology>
    </subcellularLocation>
</comment>
<name>A0AAV0ATB4_PHAPC</name>
<evidence type="ECO:0000256" key="7">
    <source>
        <dbReference type="ARBA" id="ARBA00022692"/>
    </source>
</evidence>
<keyword evidence="5" id="KW-0328">Glycosyltransferase</keyword>
<keyword evidence="11" id="KW-0472">Membrane</keyword>
<evidence type="ECO:0000256" key="10">
    <source>
        <dbReference type="ARBA" id="ARBA00023034"/>
    </source>
</evidence>
<keyword evidence="10" id="KW-0333">Golgi apparatus</keyword>
<keyword evidence="12" id="KW-0325">Glycoprotein</keyword>
<evidence type="ECO:0000256" key="3">
    <source>
        <dbReference type="ARBA" id="ARBA00007477"/>
    </source>
</evidence>
<proteinExistence type="inferred from homology"/>
<dbReference type="PANTHER" id="PTHR15075:SF2">
    <property type="entry name" value="ALPHA-1,6-MANNOSYLGLYCOPROTEIN 6-BETA-N-ACETYLGLUCOSAMINYLTRANSFERASE"/>
    <property type="match status" value="1"/>
</dbReference>
<evidence type="ECO:0000256" key="6">
    <source>
        <dbReference type="ARBA" id="ARBA00022679"/>
    </source>
</evidence>
<evidence type="ECO:0000256" key="13">
    <source>
        <dbReference type="ARBA" id="ARBA00048243"/>
    </source>
</evidence>
<dbReference type="EMBL" id="CALTRL010001259">
    <property type="protein sequence ID" value="CAH7671817.1"/>
    <property type="molecule type" value="Genomic_DNA"/>
</dbReference>
<evidence type="ECO:0000313" key="15">
    <source>
        <dbReference type="EMBL" id="CAH7671817.1"/>
    </source>
</evidence>
<evidence type="ECO:0000259" key="14">
    <source>
        <dbReference type="Pfam" id="PF15024"/>
    </source>
</evidence>
<dbReference type="Proteomes" id="UP001153365">
    <property type="component" value="Unassembled WGS sequence"/>
</dbReference>
<gene>
    <name evidence="15" type="ORF">PPACK8108_LOCUS6639</name>
</gene>
<dbReference type="PANTHER" id="PTHR15075">
    <property type="entry name" value="ALPHA-MANNOSIDE BETA-1,6-N-ACETYLGLUCOSAMINYLTRANSFERASE"/>
    <property type="match status" value="1"/>
</dbReference>
<feature type="domain" description="Glycosyltransferase family 18 catalytic" evidence="14">
    <location>
        <begin position="48"/>
        <end position="269"/>
    </location>
</feature>
<keyword evidence="7" id="KW-0812">Transmembrane</keyword>
<dbReference type="GO" id="GO:0030144">
    <property type="term" value="F:alpha-1,6-mannosylglycoprotein 6-beta-N-acetylglucosaminyltransferase activity"/>
    <property type="evidence" value="ECO:0007669"/>
    <property type="project" value="UniProtKB-EC"/>
</dbReference>
<comment type="catalytic activity">
    <reaction evidence="13">
        <text>N(4)-{beta-D-GlcNAc-(1-&gt;2)-[beta-D-GlcNAc-(1-&gt;4)]-alpha-D-Man-(1-&gt;3)-[beta-D-GlcNAc-(1-&gt;2)-alpha-D-Man-(1-&gt;6)]-beta-D-Man-(1-&gt;4)-beta-D-GlcNAc-(1-&gt;4)-beta-D-GlcNAc}-L-asparaginyl-[protein] + UDP-N-acetyl-alpha-D-glucosamine = N(4)-{beta-D-GlcNAc-(1-&gt;2)-[beta-D-GlcNAc-(1-&gt;4)]-alpha-D-Man-(1-&gt;3)-[beta-D-GlcNAc-(1-&gt;2)-[beta-D-GlcNAc-(1-&gt;6)]-alpha-D-Man-(1-&gt;6)]-beta-D-Man-(1-&gt;4)-beta-D-GlcNAc-(1-&gt;4)-beta-D-GlcNAc}-L-asparaginyl-[protein] + UDP + H(+)</text>
        <dbReference type="Rhea" id="RHEA:16921"/>
        <dbReference type="Rhea" id="RHEA-COMP:14374"/>
        <dbReference type="Rhea" id="RHEA-COMP:14377"/>
        <dbReference type="ChEBI" id="CHEBI:15378"/>
        <dbReference type="ChEBI" id="CHEBI:57705"/>
        <dbReference type="ChEBI" id="CHEBI:58223"/>
        <dbReference type="ChEBI" id="CHEBI:139507"/>
        <dbReference type="ChEBI" id="CHEBI:139510"/>
        <dbReference type="EC" id="2.4.1.155"/>
    </reaction>
</comment>
<evidence type="ECO:0000256" key="8">
    <source>
        <dbReference type="ARBA" id="ARBA00022968"/>
    </source>
</evidence>
<comment type="pathway">
    <text evidence="2">Protein modification; protein glycosylation.</text>
</comment>